<dbReference type="Proteomes" id="UP000504608">
    <property type="component" value="Unplaced"/>
</dbReference>
<dbReference type="GO" id="GO:0005576">
    <property type="term" value="C:extracellular region"/>
    <property type="evidence" value="ECO:0007669"/>
    <property type="project" value="UniProtKB-SubCell"/>
</dbReference>
<dbReference type="PANTHER" id="PTHR33109">
    <property type="entry name" value="EPIDERMAL PATTERNING FACTOR-LIKE PROTEIN 4"/>
    <property type="match status" value="1"/>
</dbReference>
<keyword evidence="3 7" id="KW-0217">Developmental protein</keyword>
<proteinExistence type="inferred from homology"/>
<evidence type="ECO:0000313" key="9">
    <source>
        <dbReference type="Proteomes" id="UP000504608"/>
    </source>
</evidence>
<evidence type="ECO:0000256" key="5">
    <source>
        <dbReference type="ARBA" id="ARBA00022729"/>
    </source>
</evidence>
<gene>
    <name evidence="10" type="primary">LOC111470622</name>
</gene>
<comment type="subcellular location">
    <subcellularLocation>
        <location evidence="1 7">Secreted</location>
    </subcellularLocation>
</comment>
<keyword evidence="8" id="KW-0472">Membrane</keyword>
<dbReference type="OrthoDB" id="1874659at2759"/>
<evidence type="ECO:0000256" key="4">
    <source>
        <dbReference type="ARBA" id="ARBA00022525"/>
    </source>
</evidence>
<dbReference type="GeneID" id="111470622"/>
<accession>A0A6J1I8G8</accession>
<evidence type="ECO:0000256" key="1">
    <source>
        <dbReference type="ARBA" id="ARBA00004613"/>
    </source>
</evidence>
<comment type="function">
    <text evidence="7">Controls stomatal patterning.</text>
</comment>
<dbReference type="KEGG" id="cmax:111470622"/>
<evidence type="ECO:0000256" key="7">
    <source>
        <dbReference type="RuleBase" id="RU367102"/>
    </source>
</evidence>
<evidence type="ECO:0000256" key="2">
    <source>
        <dbReference type="ARBA" id="ARBA00008127"/>
    </source>
</evidence>
<evidence type="ECO:0000313" key="10">
    <source>
        <dbReference type="RefSeq" id="XP_022971958.1"/>
    </source>
</evidence>
<name>A0A6J1I8G8_CUCMA</name>
<dbReference type="InterPro" id="IPR039455">
    <property type="entry name" value="EPFL"/>
</dbReference>
<dbReference type="PANTHER" id="PTHR33109:SF60">
    <property type="entry name" value="EPIDERMAL PATTERNING FACTOR-LIKE PROTEIN 8"/>
    <property type="match status" value="1"/>
</dbReference>
<keyword evidence="4 7" id="KW-0964">Secreted</keyword>
<reference evidence="10" key="1">
    <citation type="submission" date="2025-08" db="UniProtKB">
        <authorList>
            <consortium name="RefSeq"/>
        </authorList>
    </citation>
    <scope>IDENTIFICATION</scope>
    <source>
        <tissue evidence="10">Young leaves</tissue>
    </source>
</reference>
<keyword evidence="9" id="KW-1185">Reference proteome</keyword>
<dbReference type="AlphaFoldDB" id="A0A6J1I8G8"/>
<evidence type="ECO:0000256" key="6">
    <source>
        <dbReference type="ARBA" id="ARBA00023157"/>
    </source>
</evidence>
<evidence type="ECO:0000256" key="8">
    <source>
        <dbReference type="SAM" id="Phobius"/>
    </source>
</evidence>
<feature type="transmembrane region" description="Helical" evidence="8">
    <location>
        <begin position="73"/>
        <end position="94"/>
    </location>
</feature>
<dbReference type="GO" id="GO:0010052">
    <property type="term" value="P:guard cell differentiation"/>
    <property type="evidence" value="ECO:0007669"/>
    <property type="project" value="UniProtKB-UniRule"/>
</dbReference>
<keyword evidence="6" id="KW-1015">Disulfide bond</keyword>
<sequence length="175" mass="19669">MKREGIDLFNWDPQEQRDAVLKQDKGYTISFHCSNFVNTSPPSLQFSEPFFPISTLQSFSHSLTQNMALNNSLFLILPLIFSLSVFLPTSVLGITGNEDSKQKELAIGSRPPKCFNKCLNCKPCVAALVISQRLKGYDNNNGGVVSNMEAAQVPKDDAYYLLSWKCKCKDKYFQP</sequence>
<keyword evidence="8" id="KW-1133">Transmembrane helix</keyword>
<keyword evidence="8" id="KW-0812">Transmembrane</keyword>
<keyword evidence="5" id="KW-0732">Signal</keyword>
<dbReference type="RefSeq" id="XP_022971958.1">
    <property type="nucleotide sequence ID" value="XM_023116190.1"/>
</dbReference>
<organism evidence="9 10">
    <name type="scientific">Cucurbita maxima</name>
    <name type="common">Pumpkin</name>
    <name type="synonym">Winter squash</name>
    <dbReference type="NCBI Taxonomy" id="3661"/>
    <lineage>
        <taxon>Eukaryota</taxon>
        <taxon>Viridiplantae</taxon>
        <taxon>Streptophyta</taxon>
        <taxon>Embryophyta</taxon>
        <taxon>Tracheophyta</taxon>
        <taxon>Spermatophyta</taxon>
        <taxon>Magnoliopsida</taxon>
        <taxon>eudicotyledons</taxon>
        <taxon>Gunneridae</taxon>
        <taxon>Pentapetalae</taxon>
        <taxon>rosids</taxon>
        <taxon>fabids</taxon>
        <taxon>Cucurbitales</taxon>
        <taxon>Cucurbitaceae</taxon>
        <taxon>Cucurbiteae</taxon>
        <taxon>Cucurbita</taxon>
    </lineage>
</organism>
<protein>
    <recommendedName>
        <fullName evidence="7">Epidermal patterning factor-like protein</fullName>
    </recommendedName>
</protein>
<comment type="similarity">
    <text evidence="2 7">Belongs to the plant cysteine rich small secretory peptide family. Epidermal patterning factor subfamily.</text>
</comment>
<dbReference type="Pfam" id="PF17181">
    <property type="entry name" value="EPF"/>
    <property type="match status" value="1"/>
</dbReference>
<evidence type="ECO:0000256" key="3">
    <source>
        <dbReference type="ARBA" id="ARBA00022473"/>
    </source>
</evidence>